<sequence length="83" mass="8654">MDVENGNGGALLQCGAKSGTGEFQPDNENVFLCGGADGEDDLSINNEESMAIIVSTGLINNRKKGFFDISIVCLGGCGRLHDC</sequence>
<comment type="caution">
    <text evidence="1">The sequence shown here is derived from an EMBL/GenBank/DDBJ whole genome shotgun (WGS) entry which is preliminary data.</text>
</comment>
<protein>
    <submittedName>
        <fullName evidence="1">Uncharacterized protein</fullName>
    </submittedName>
</protein>
<reference evidence="1" key="1">
    <citation type="submission" date="2021-02" db="EMBL/GenBank/DDBJ databases">
        <authorList>
            <person name="Nowell W R."/>
        </authorList>
    </citation>
    <scope>NUCLEOTIDE SEQUENCE</scope>
</reference>
<gene>
    <name evidence="1" type="ORF">OKA104_LOCUS42974</name>
</gene>
<dbReference type="AlphaFoldDB" id="A0A820DZ20"/>
<evidence type="ECO:0000313" key="1">
    <source>
        <dbReference type="EMBL" id="CAF4238996.1"/>
    </source>
</evidence>
<evidence type="ECO:0000313" key="2">
    <source>
        <dbReference type="Proteomes" id="UP000663881"/>
    </source>
</evidence>
<proteinExistence type="predicted"/>
<accession>A0A820DZ20</accession>
<dbReference type="EMBL" id="CAJOAY010011561">
    <property type="protein sequence ID" value="CAF4238996.1"/>
    <property type="molecule type" value="Genomic_DNA"/>
</dbReference>
<name>A0A820DZ20_9BILA</name>
<organism evidence="1 2">
    <name type="scientific">Adineta steineri</name>
    <dbReference type="NCBI Taxonomy" id="433720"/>
    <lineage>
        <taxon>Eukaryota</taxon>
        <taxon>Metazoa</taxon>
        <taxon>Spiralia</taxon>
        <taxon>Gnathifera</taxon>
        <taxon>Rotifera</taxon>
        <taxon>Eurotatoria</taxon>
        <taxon>Bdelloidea</taxon>
        <taxon>Adinetida</taxon>
        <taxon>Adinetidae</taxon>
        <taxon>Adineta</taxon>
    </lineage>
</organism>
<dbReference type="Proteomes" id="UP000663881">
    <property type="component" value="Unassembled WGS sequence"/>
</dbReference>